<dbReference type="Proteomes" id="UP000789405">
    <property type="component" value="Unassembled WGS sequence"/>
</dbReference>
<organism evidence="1 2">
    <name type="scientific">Dentiscutata erythropus</name>
    <dbReference type="NCBI Taxonomy" id="1348616"/>
    <lineage>
        <taxon>Eukaryota</taxon>
        <taxon>Fungi</taxon>
        <taxon>Fungi incertae sedis</taxon>
        <taxon>Mucoromycota</taxon>
        <taxon>Glomeromycotina</taxon>
        <taxon>Glomeromycetes</taxon>
        <taxon>Diversisporales</taxon>
        <taxon>Gigasporaceae</taxon>
        <taxon>Dentiscutata</taxon>
    </lineage>
</organism>
<comment type="caution">
    <text evidence="1">The sequence shown here is derived from an EMBL/GenBank/DDBJ whole genome shotgun (WGS) entry which is preliminary data.</text>
</comment>
<evidence type="ECO:0000313" key="1">
    <source>
        <dbReference type="EMBL" id="CAG8444243.1"/>
    </source>
</evidence>
<sequence length="189" mass="21501">TQQPKSQQHYATLACEVIICLDLEHSKAIKTLLLNLNEDERALISPRDWIDNASQKRKLDFTNESNLLTPLLIRTQLHKCAKFVASFIQKCFLRNYKTFSLLPTPPQPSARQLEDERKEECICAVSSMMGSHTQSWHGWCESNSFFAGLVGLTEDKRSYLVFCMSPDGNVVHCEHPWEKIDSGNTLPGC</sequence>
<proteinExistence type="predicted"/>
<dbReference type="AlphaFoldDB" id="A0A9N8YRY5"/>
<feature type="non-terminal residue" evidence="1">
    <location>
        <position position="189"/>
    </location>
</feature>
<gene>
    <name evidence="1" type="ORF">DERYTH_LOCUS83</name>
</gene>
<protein>
    <submittedName>
        <fullName evidence="1">4103_t:CDS:1</fullName>
    </submittedName>
</protein>
<evidence type="ECO:0000313" key="2">
    <source>
        <dbReference type="Proteomes" id="UP000789405"/>
    </source>
</evidence>
<name>A0A9N8YRY5_9GLOM</name>
<keyword evidence="2" id="KW-1185">Reference proteome</keyword>
<accession>A0A9N8YRY5</accession>
<dbReference type="EMBL" id="CAJVPY010000016">
    <property type="protein sequence ID" value="CAG8444243.1"/>
    <property type="molecule type" value="Genomic_DNA"/>
</dbReference>
<reference evidence="1" key="1">
    <citation type="submission" date="2021-06" db="EMBL/GenBank/DDBJ databases">
        <authorList>
            <person name="Kallberg Y."/>
            <person name="Tangrot J."/>
            <person name="Rosling A."/>
        </authorList>
    </citation>
    <scope>NUCLEOTIDE SEQUENCE</scope>
    <source>
        <strain evidence="1">MA453B</strain>
    </source>
</reference>